<feature type="compositionally biased region" description="Pro residues" evidence="1">
    <location>
        <begin position="127"/>
        <end position="136"/>
    </location>
</feature>
<feature type="compositionally biased region" description="Acidic residues" evidence="1">
    <location>
        <begin position="43"/>
        <end position="54"/>
    </location>
</feature>
<dbReference type="EMBL" id="LSRX01000396">
    <property type="protein sequence ID" value="OLP98463.1"/>
    <property type="molecule type" value="Genomic_DNA"/>
</dbReference>
<feature type="region of interest" description="Disordered" evidence="1">
    <location>
        <begin position="1"/>
        <end position="152"/>
    </location>
</feature>
<feature type="compositionally biased region" description="Basic and acidic residues" evidence="1">
    <location>
        <begin position="78"/>
        <end position="103"/>
    </location>
</feature>
<keyword evidence="3" id="KW-1185">Reference proteome</keyword>
<name>A0A1Q9DTG4_SYMMI</name>
<feature type="compositionally biased region" description="Basic residues" evidence="1">
    <location>
        <begin position="104"/>
        <end position="113"/>
    </location>
</feature>
<protein>
    <submittedName>
        <fullName evidence="2">Uncharacterized protein</fullName>
    </submittedName>
</protein>
<dbReference type="AlphaFoldDB" id="A0A1Q9DTG4"/>
<comment type="caution">
    <text evidence="2">The sequence shown here is derived from an EMBL/GenBank/DDBJ whole genome shotgun (WGS) entry which is preliminary data.</text>
</comment>
<reference evidence="2 3" key="1">
    <citation type="submission" date="2016-02" db="EMBL/GenBank/DDBJ databases">
        <title>Genome analysis of coral dinoflagellate symbionts highlights evolutionary adaptations to a symbiotic lifestyle.</title>
        <authorList>
            <person name="Aranda M."/>
            <person name="Li Y."/>
            <person name="Liew Y.J."/>
            <person name="Baumgarten S."/>
            <person name="Simakov O."/>
            <person name="Wilson M."/>
            <person name="Piel J."/>
            <person name="Ashoor H."/>
            <person name="Bougouffa S."/>
            <person name="Bajic V.B."/>
            <person name="Ryu T."/>
            <person name="Ravasi T."/>
            <person name="Bayer T."/>
            <person name="Micklem G."/>
            <person name="Kim H."/>
            <person name="Bhak J."/>
            <person name="Lajeunesse T.C."/>
            <person name="Voolstra C.R."/>
        </authorList>
    </citation>
    <scope>NUCLEOTIDE SEQUENCE [LARGE SCALE GENOMIC DNA]</scope>
    <source>
        <strain evidence="2 3">CCMP2467</strain>
    </source>
</reference>
<accession>A0A1Q9DTG4</accession>
<proteinExistence type="predicted"/>
<feature type="compositionally biased region" description="Acidic residues" evidence="1">
    <location>
        <begin position="140"/>
        <end position="152"/>
    </location>
</feature>
<evidence type="ECO:0000256" key="1">
    <source>
        <dbReference type="SAM" id="MobiDB-lite"/>
    </source>
</evidence>
<evidence type="ECO:0000313" key="3">
    <source>
        <dbReference type="Proteomes" id="UP000186817"/>
    </source>
</evidence>
<organism evidence="2 3">
    <name type="scientific">Symbiodinium microadriaticum</name>
    <name type="common">Dinoflagellate</name>
    <name type="synonym">Zooxanthella microadriatica</name>
    <dbReference type="NCBI Taxonomy" id="2951"/>
    <lineage>
        <taxon>Eukaryota</taxon>
        <taxon>Sar</taxon>
        <taxon>Alveolata</taxon>
        <taxon>Dinophyceae</taxon>
        <taxon>Suessiales</taxon>
        <taxon>Symbiodiniaceae</taxon>
        <taxon>Symbiodinium</taxon>
    </lineage>
</organism>
<dbReference type="Proteomes" id="UP000186817">
    <property type="component" value="Unassembled WGS sequence"/>
</dbReference>
<sequence length="434" mass="48275">MAPKHKSPAAKQRSRRLPGKRERIAKRAARPARREPEERAEPEPEDPPQEEDSSSETPQPGAAPKRGQRVPPPPPKKPRQEEKPRPEGEVDVKEELQKEERRSQPPKKPKRNKGSPGAAGSSRDRPPPPPPPPPAGPESSSEEESEEEEEAGDPIVLQEGPGAIQVPESADSWFLPGVPNMAAYREQRLNPMQMCAMANVAGQPVGLSALVDQLPPQPGQYSKYLPEHIAGTGHQVGHSRDFGQEPFFCDALPHISPALISRGETLLRMSLSENPVVGMTIPVYYTMSEKVVLLKDHVEHYQLDELWCQYAVILILAHTKLHMSDLTSSNVAINVLGTTPQRPRICLFDFADWDWVSSPTHPAKHSWKTFTSLLKHCCADAEQVLSKVNRQRTVEENIACLLEDLPLQYGKVLELQDVVKKQGSGFNLDLRLRV</sequence>
<feature type="compositionally biased region" description="Basic and acidic residues" evidence="1">
    <location>
        <begin position="32"/>
        <end position="42"/>
    </location>
</feature>
<feature type="compositionally biased region" description="Basic residues" evidence="1">
    <location>
        <begin position="1"/>
        <end position="31"/>
    </location>
</feature>
<gene>
    <name evidence="2" type="ORF">AK812_SmicGene19097</name>
</gene>
<dbReference type="OrthoDB" id="10310205at2759"/>
<evidence type="ECO:0000313" key="2">
    <source>
        <dbReference type="EMBL" id="OLP98463.1"/>
    </source>
</evidence>